<name>A0ABD1IC33_SALDI</name>
<dbReference type="EMBL" id="JBEAFC010000002">
    <property type="protein sequence ID" value="KAL1566271.1"/>
    <property type="molecule type" value="Genomic_DNA"/>
</dbReference>
<dbReference type="Pfam" id="PF04811">
    <property type="entry name" value="Sec23_trunk"/>
    <property type="match status" value="1"/>
</dbReference>
<evidence type="ECO:0000313" key="3">
    <source>
        <dbReference type="Proteomes" id="UP001567538"/>
    </source>
</evidence>
<dbReference type="PANTHER" id="PTHR13803:SF39">
    <property type="entry name" value="SECRETORY 24AB, ISOFORM A"/>
    <property type="match status" value="1"/>
</dbReference>
<sequence>MAQTIRSCLDSLPGSTGTWIVFITHDSTIHLYNMKSLLQQPQMMVVSDLDDIFVPLPDDLLVNLSESRTVVEALHIPGERTGMLNLHLVQL</sequence>
<dbReference type="PANTHER" id="PTHR13803">
    <property type="entry name" value="SEC24-RELATED PROTEIN"/>
    <property type="match status" value="1"/>
</dbReference>
<dbReference type="InterPro" id="IPR006896">
    <property type="entry name" value="Sec23/24_trunk_dom"/>
</dbReference>
<dbReference type="InterPro" id="IPR050550">
    <property type="entry name" value="SEC23_SEC24_subfamily"/>
</dbReference>
<dbReference type="SUPFAM" id="SSF53300">
    <property type="entry name" value="vWA-like"/>
    <property type="match status" value="1"/>
</dbReference>
<keyword evidence="3" id="KW-1185">Reference proteome</keyword>
<gene>
    <name evidence="2" type="primary">SEC24A</name>
    <name evidence="2" type="ORF">AAHA92_01901</name>
</gene>
<dbReference type="AlphaFoldDB" id="A0ABD1IC33"/>
<dbReference type="Gene3D" id="3.40.50.410">
    <property type="entry name" value="von Willebrand factor, type A domain"/>
    <property type="match status" value="1"/>
</dbReference>
<protein>
    <submittedName>
        <fullName evidence="2">Protein transport protein Sec24A</fullName>
    </submittedName>
</protein>
<accession>A0ABD1IC33</accession>
<proteinExistence type="predicted"/>
<evidence type="ECO:0000313" key="2">
    <source>
        <dbReference type="EMBL" id="KAL1566271.1"/>
    </source>
</evidence>
<comment type="caution">
    <text evidence="2">The sequence shown here is derived from an EMBL/GenBank/DDBJ whole genome shotgun (WGS) entry which is preliminary data.</text>
</comment>
<reference evidence="2 3" key="1">
    <citation type="submission" date="2024-06" db="EMBL/GenBank/DDBJ databases">
        <title>A chromosome level genome sequence of Diviner's sage (Salvia divinorum).</title>
        <authorList>
            <person name="Ford S.A."/>
            <person name="Ro D.-K."/>
            <person name="Ness R.W."/>
            <person name="Phillips M.A."/>
        </authorList>
    </citation>
    <scope>NUCLEOTIDE SEQUENCE [LARGE SCALE GENOMIC DNA]</scope>
    <source>
        <strain evidence="2">SAF-2024a</strain>
        <tissue evidence="2">Leaf</tissue>
    </source>
</reference>
<evidence type="ECO:0000259" key="1">
    <source>
        <dbReference type="Pfam" id="PF04811"/>
    </source>
</evidence>
<feature type="domain" description="Sec23/Sec24 trunk" evidence="1">
    <location>
        <begin position="1"/>
        <end position="74"/>
    </location>
</feature>
<dbReference type="InterPro" id="IPR036465">
    <property type="entry name" value="vWFA_dom_sf"/>
</dbReference>
<organism evidence="2 3">
    <name type="scientific">Salvia divinorum</name>
    <name type="common">Maria pastora</name>
    <name type="synonym">Diviner's sage</name>
    <dbReference type="NCBI Taxonomy" id="28513"/>
    <lineage>
        <taxon>Eukaryota</taxon>
        <taxon>Viridiplantae</taxon>
        <taxon>Streptophyta</taxon>
        <taxon>Embryophyta</taxon>
        <taxon>Tracheophyta</taxon>
        <taxon>Spermatophyta</taxon>
        <taxon>Magnoliopsida</taxon>
        <taxon>eudicotyledons</taxon>
        <taxon>Gunneridae</taxon>
        <taxon>Pentapetalae</taxon>
        <taxon>asterids</taxon>
        <taxon>lamiids</taxon>
        <taxon>Lamiales</taxon>
        <taxon>Lamiaceae</taxon>
        <taxon>Nepetoideae</taxon>
        <taxon>Mentheae</taxon>
        <taxon>Salviinae</taxon>
        <taxon>Salvia</taxon>
        <taxon>Salvia subgen. Calosphace</taxon>
    </lineage>
</organism>
<dbReference type="Proteomes" id="UP001567538">
    <property type="component" value="Unassembled WGS sequence"/>
</dbReference>